<evidence type="ECO:0000313" key="13">
    <source>
        <dbReference type="EMBL" id="QSG14252.1"/>
    </source>
</evidence>
<keyword evidence="14" id="KW-1185">Reference proteome</keyword>
<dbReference type="Pfam" id="PF01435">
    <property type="entry name" value="Peptidase_M48"/>
    <property type="match status" value="1"/>
</dbReference>
<dbReference type="AlphaFoldDB" id="A0A897NNB4"/>
<evidence type="ECO:0000256" key="10">
    <source>
        <dbReference type="RuleBase" id="RU003983"/>
    </source>
</evidence>
<evidence type="ECO:0000256" key="3">
    <source>
        <dbReference type="ARBA" id="ARBA00022692"/>
    </source>
</evidence>
<evidence type="ECO:0000256" key="6">
    <source>
        <dbReference type="ARBA" id="ARBA00022833"/>
    </source>
</evidence>
<keyword evidence="9 11" id="KW-0472">Membrane</keyword>
<evidence type="ECO:0000256" key="1">
    <source>
        <dbReference type="ARBA" id="ARBA00022475"/>
    </source>
</evidence>
<sequence>MVFVTALLGLLAPFVERARGAVAPAVPGVVWWTVLVGLSLSGLLAVQLRTARAMALSRADVTRLSASDAPELHDRVERLSALLDRQPPAVGLIDSTTPNCFSVGGGDPMIVLSSGLREQLTDAELDAVLAHELAHLQNRDATVMTLATFLPALASDRPVAGLPRWLRANLFGGAVLFALIVAAGWTDPTSPVSLLVAAGLSLVLGGVGLGVLATPVVYLTHRLSRDREFAADRAGAMLTGEPEALASALRKLDDAVESSPETDLRSMDSLVEGLCLLPYGFSRDESADDDGLTIKLRSHPPTDRRIERLQSVAAELEGGEDESLTRPELS</sequence>
<protein>
    <submittedName>
        <fullName evidence="13">Zn-dependent protease with chaperone function</fullName>
    </submittedName>
</protein>
<evidence type="ECO:0000259" key="12">
    <source>
        <dbReference type="Pfam" id="PF01435"/>
    </source>
</evidence>
<dbReference type="InterPro" id="IPR001915">
    <property type="entry name" value="Peptidase_M48"/>
</dbReference>
<keyword evidence="1" id="KW-1003">Cell membrane</keyword>
<keyword evidence="2 10" id="KW-0645">Protease</keyword>
<keyword evidence="7 11" id="KW-1133">Transmembrane helix</keyword>
<reference evidence="13 14" key="1">
    <citation type="submission" date="2020-11" db="EMBL/GenBank/DDBJ databases">
        <title>Carbohydrate-dependent, anaerobic sulfur respiration: A novel catabolism in halophilic archaea.</title>
        <authorList>
            <person name="Sorokin D.Y."/>
            <person name="Messina E."/>
            <person name="Smedile F."/>
            <person name="La Cono V."/>
            <person name="Hallsworth J.E."/>
            <person name="Yakimov M.M."/>
        </authorList>
    </citation>
    <scope>NUCLEOTIDE SEQUENCE [LARGE SCALE GENOMIC DNA]</scope>
    <source>
        <strain evidence="13 14">HSR-Est</strain>
    </source>
</reference>
<dbReference type="GO" id="GO:0046872">
    <property type="term" value="F:metal ion binding"/>
    <property type="evidence" value="ECO:0007669"/>
    <property type="project" value="UniProtKB-KW"/>
</dbReference>
<dbReference type="EMBL" id="CP064791">
    <property type="protein sequence ID" value="QSG14252.1"/>
    <property type="molecule type" value="Genomic_DNA"/>
</dbReference>
<accession>A0A897NNB4</accession>
<evidence type="ECO:0000256" key="5">
    <source>
        <dbReference type="ARBA" id="ARBA00022801"/>
    </source>
</evidence>
<organism evidence="13 14">
    <name type="scientific">Halapricum desulfuricans</name>
    <dbReference type="NCBI Taxonomy" id="2841257"/>
    <lineage>
        <taxon>Archaea</taxon>
        <taxon>Methanobacteriati</taxon>
        <taxon>Methanobacteriota</taxon>
        <taxon>Stenosarchaea group</taxon>
        <taxon>Halobacteria</taxon>
        <taxon>Halobacteriales</taxon>
        <taxon>Haloarculaceae</taxon>
        <taxon>Halapricum</taxon>
    </lineage>
</organism>
<comment type="cofactor">
    <cofactor evidence="10">
        <name>Zn(2+)</name>
        <dbReference type="ChEBI" id="CHEBI:29105"/>
    </cofactor>
    <text evidence="10">Binds 1 zinc ion per subunit.</text>
</comment>
<keyword evidence="5 10" id="KW-0378">Hydrolase</keyword>
<feature type="domain" description="Peptidase M48" evidence="12">
    <location>
        <begin position="68"/>
        <end position="311"/>
    </location>
</feature>
<dbReference type="GO" id="GO:0004222">
    <property type="term" value="F:metalloendopeptidase activity"/>
    <property type="evidence" value="ECO:0007669"/>
    <property type="project" value="InterPro"/>
</dbReference>
<feature type="transmembrane region" description="Helical" evidence="11">
    <location>
        <begin position="165"/>
        <end position="186"/>
    </location>
</feature>
<keyword evidence="8 10" id="KW-0482">Metalloprotease</keyword>
<feature type="transmembrane region" description="Helical" evidence="11">
    <location>
        <begin position="30"/>
        <end position="48"/>
    </location>
</feature>
<dbReference type="Proteomes" id="UP000663292">
    <property type="component" value="Chromosome"/>
</dbReference>
<dbReference type="GO" id="GO:0006508">
    <property type="term" value="P:proteolysis"/>
    <property type="evidence" value="ECO:0007669"/>
    <property type="project" value="UniProtKB-KW"/>
</dbReference>
<proteinExistence type="inferred from homology"/>
<keyword evidence="4" id="KW-0479">Metal-binding</keyword>
<dbReference type="InterPro" id="IPR050083">
    <property type="entry name" value="HtpX_protease"/>
</dbReference>
<dbReference type="PANTHER" id="PTHR43221">
    <property type="entry name" value="PROTEASE HTPX"/>
    <property type="match status" value="1"/>
</dbReference>
<feature type="transmembrane region" description="Helical" evidence="11">
    <location>
        <begin position="192"/>
        <end position="219"/>
    </location>
</feature>
<evidence type="ECO:0000256" key="2">
    <source>
        <dbReference type="ARBA" id="ARBA00022670"/>
    </source>
</evidence>
<dbReference type="PANTHER" id="PTHR43221:SF2">
    <property type="entry name" value="PROTEASE HTPX HOMOLOG"/>
    <property type="match status" value="1"/>
</dbReference>
<evidence type="ECO:0000256" key="11">
    <source>
        <dbReference type="SAM" id="Phobius"/>
    </source>
</evidence>
<dbReference type="Gene3D" id="3.30.2010.10">
    <property type="entry name" value="Metalloproteases ('zincins'), catalytic domain"/>
    <property type="match status" value="1"/>
</dbReference>
<keyword evidence="6 10" id="KW-0862">Zinc</keyword>
<evidence type="ECO:0000256" key="9">
    <source>
        <dbReference type="ARBA" id="ARBA00023136"/>
    </source>
</evidence>
<keyword evidence="3 11" id="KW-0812">Transmembrane</keyword>
<evidence type="ECO:0000313" key="14">
    <source>
        <dbReference type="Proteomes" id="UP000663292"/>
    </source>
</evidence>
<evidence type="ECO:0000256" key="7">
    <source>
        <dbReference type="ARBA" id="ARBA00022989"/>
    </source>
</evidence>
<gene>
    <name evidence="13" type="primary">htpX4</name>
    <name evidence="13" type="ORF">HSEST_0707</name>
</gene>
<comment type="similarity">
    <text evidence="10">Belongs to the peptidase M48 family.</text>
</comment>
<name>A0A897NNB4_9EURY</name>
<evidence type="ECO:0000256" key="4">
    <source>
        <dbReference type="ARBA" id="ARBA00022723"/>
    </source>
</evidence>
<evidence type="ECO:0000256" key="8">
    <source>
        <dbReference type="ARBA" id="ARBA00023049"/>
    </source>
</evidence>